<sequence length="266" mass="29484">MATMSRISSALRTIMVRASSAGRTTTTITRPAVVKASCGFSTQAFKPVNQVRGAVIGRSRSMFAEPVRRSFCIRAEAMEAEAEGQEVAEPKSKLYVGNISWDTQADDLTSAFGEYGNVTQCDVVTDATGRSRGFGFVTYENTDDATAAVEALNGHVIDGRELRVDFHQQNRTPRERTARPQQNRSGHRIYIGNLPWRFDDYDLKDAFDEFGNVEDARVITDRETGRSRGFGFVTMAEEESMEKAISALDGAECDGRQLRVNKAERN</sequence>
<dbReference type="InterPro" id="IPR003954">
    <property type="entry name" value="RRM_euk-type"/>
</dbReference>
<feature type="domain" description="RRM" evidence="7">
    <location>
        <begin position="187"/>
        <end position="265"/>
    </location>
</feature>
<dbReference type="EMBL" id="LGRX02013188">
    <property type="protein sequence ID" value="KAK3266337.1"/>
    <property type="molecule type" value="Genomic_DNA"/>
</dbReference>
<dbReference type="InterPro" id="IPR048289">
    <property type="entry name" value="RRM2_NsCP33-like"/>
</dbReference>
<keyword evidence="4" id="KW-0677">Repeat</keyword>
<evidence type="ECO:0000313" key="9">
    <source>
        <dbReference type="Proteomes" id="UP001190700"/>
    </source>
</evidence>
<dbReference type="InterPro" id="IPR050502">
    <property type="entry name" value="Euk_RNA-bind_prot"/>
</dbReference>
<dbReference type="SMART" id="SM00360">
    <property type="entry name" value="RRM"/>
    <property type="match status" value="2"/>
</dbReference>
<gene>
    <name evidence="8" type="ORF">CYMTET_25033</name>
</gene>
<dbReference type="InterPro" id="IPR035979">
    <property type="entry name" value="RBD_domain_sf"/>
</dbReference>
<dbReference type="SUPFAM" id="SSF54928">
    <property type="entry name" value="RNA-binding domain, RBD"/>
    <property type="match status" value="1"/>
</dbReference>
<accession>A0AAE0FV80</accession>
<dbReference type="Proteomes" id="UP001190700">
    <property type="component" value="Unassembled WGS sequence"/>
</dbReference>
<evidence type="ECO:0000256" key="1">
    <source>
        <dbReference type="ARBA" id="ARBA00004229"/>
    </source>
</evidence>
<keyword evidence="3" id="KW-0934">Plastid</keyword>
<evidence type="ECO:0000256" key="6">
    <source>
        <dbReference type="PROSITE-ProRule" id="PRU00176"/>
    </source>
</evidence>
<evidence type="ECO:0000256" key="4">
    <source>
        <dbReference type="ARBA" id="ARBA00022737"/>
    </source>
</evidence>
<keyword evidence="5 6" id="KW-0694">RNA-binding</keyword>
<dbReference type="CDD" id="cd21608">
    <property type="entry name" value="RRM2_NsCP33_like"/>
    <property type="match status" value="2"/>
</dbReference>
<organism evidence="8 9">
    <name type="scientific">Cymbomonas tetramitiformis</name>
    <dbReference type="NCBI Taxonomy" id="36881"/>
    <lineage>
        <taxon>Eukaryota</taxon>
        <taxon>Viridiplantae</taxon>
        <taxon>Chlorophyta</taxon>
        <taxon>Pyramimonadophyceae</taxon>
        <taxon>Pyramimonadales</taxon>
        <taxon>Pyramimonadaceae</taxon>
        <taxon>Cymbomonas</taxon>
    </lineage>
</organism>
<evidence type="ECO:0000256" key="2">
    <source>
        <dbReference type="ARBA" id="ARBA00022528"/>
    </source>
</evidence>
<dbReference type="SMART" id="SM00361">
    <property type="entry name" value="RRM_1"/>
    <property type="match status" value="2"/>
</dbReference>
<dbReference type="AlphaFoldDB" id="A0AAE0FV80"/>
<dbReference type="GO" id="GO:0009507">
    <property type="term" value="C:chloroplast"/>
    <property type="evidence" value="ECO:0007669"/>
    <property type="project" value="UniProtKB-SubCell"/>
</dbReference>
<dbReference type="Pfam" id="PF00076">
    <property type="entry name" value="RRM_1"/>
    <property type="match status" value="2"/>
</dbReference>
<comment type="caution">
    <text evidence="8">The sequence shown here is derived from an EMBL/GenBank/DDBJ whole genome shotgun (WGS) entry which is preliminary data.</text>
</comment>
<dbReference type="PANTHER" id="PTHR48025">
    <property type="entry name" value="OS02G0815200 PROTEIN"/>
    <property type="match status" value="1"/>
</dbReference>
<proteinExistence type="predicted"/>
<feature type="domain" description="RRM" evidence="7">
    <location>
        <begin position="92"/>
        <end position="169"/>
    </location>
</feature>
<keyword evidence="2" id="KW-0150">Chloroplast</keyword>
<comment type="subcellular location">
    <subcellularLocation>
        <location evidence="1">Plastid</location>
        <location evidence="1">Chloroplast</location>
    </subcellularLocation>
</comment>
<dbReference type="GO" id="GO:0003729">
    <property type="term" value="F:mRNA binding"/>
    <property type="evidence" value="ECO:0007669"/>
    <property type="project" value="TreeGrafter"/>
</dbReference>
<dbReference type="PROSITE" id="PS50102">
    <property type="entry name" value="RRM"/>
    <property type="match status" value="2"/>
</dbReference>
<evidence type="ECO:0000313" key="8">
    <source>
        <dbReference type="EMBL" id="KAK3266337.1"/>
    </source>
</evidence>
<protein>
    <recommendedName>
        <fullName evidence="7">RRM domain-containing protein</fullName>
    </recommendedName>
</protein>
<evidence type="ECO:0000256" key="3">
    <source>
        <dbReference type="ARBA" id="ARBA00022640"/>
    </source>
</evidence>
<reference evidence="8 9" key="1">
    <citation type="journal article" date="2015" name="Genome Biol. Evol.">
        <title>Comparative Genomics of a Bacterivorous Green Alga Reveals Evolutionary Causalities and Consequences of Phago-Mixotrophic Mode of Nutrition.</title>
        <authorList>
            <person name="Burns J.A."/>
            <person name="Paasch A."/>
            <person name="Narechania A."/>
            <person name="Kim E."/>
        </authorList>
    </citation>
    <scope>NUCLEOTIDE SEQUENCE [LARGE SCALE GENOMIC DNA]</scope>
    <source>
        <strain evidence="8 9">PLY_AMNH</strain>
    </source>
</reference>
<evidence type="ECO:0000259" key="7">
    <source>
        <dbReference type="PROSITE" id="PS50102"/>
    </source>
</evidence>
<keyword evidence="9" id="KW-1185">Reference proteome</keyword>
<evidence type="ECO:0000256" key="5">
    <source>
        <dbReference type="ARBA" id="ARBA00022884"/>
    </source>
</evidence>
<name>A0AAE0FV80_9CHLO</name>
<dbReference type="Gene3D" id="3.30.70.330">
    <property type="match status" value="2"/>
</dbReference>
<dbReference type="InterPro" id="IPR000504">
    <property type="entry name" value="RRM_dom"/>
</dbReference>
<dbReference type="InterPro" id="IPR012677">
    <property type="entry name" value="Nucleotide-bd_a/b_plait_sf"/>
</dbReference>
<dbReference type="PANTHER" id="PTHR48025:SF1">
    <property type="entry name" value="RRM DOMAIN-CONTAINING PROTEIN"/>
    <property type="match status" value="1"/>
</dbReference>